<dbReference type="AlphaFoldDB" id="Q0RSE0"/>
<name>Q0RSE0_FRAAA</name>
<feature type="region of interest" description="Disordered" evidence="1">
    <location>
        <begin position="61"/>
        <end position="126"/>
    </location>
</feature>
<evidence type="ECO:0000313" key="3">
    <source>
        <dbReference type="EMBL" id="CAJ59523.1"/>
    </source>
</evidence>
<dbReference type="KEGG" id="fal:FRAAL0855"/>
<dbReference type="EMBL" id="CT573213">
    <property type="protein sequence ID" value="CAJ59523.1"/>
    <property type="molecule type" value="Genomic_DNA"/>
</dbReference>
<sequence>MIGSAQTGQPGVPCCTWMCVPVPPAALLLAVGVVLTLGVVLAVFGRGGRVPGGEAGSMIRIRLPGRDPARRPVGRSRRAGGGSGRPGGGRGRPGGGVGRAGGGAYGAGGGTRPPGRCAPRPARERW</sequence>
<evidence type="ECO:0000313" key="4">
    <source>
        <dbReference type="Proteomes" id="UP000000657"/>
    </source>
</evidence>
<accession>Q0RSE0</accession>
<keyword evidence="2" id="KW-0812">Transmembrane</keyword>
<protein>
    <submittedName>
        <fullName evidence="3">Uncharacterized protein</fullName>
    </submittedName>
</protein>
<gene>
    <name evidence="3" type="ordered locus">FRAAL0855</name>
</gene>
<feature type="compositionally biased region" description="Gly residues" evidence="1">
    <location>
        <begin position="79"/>
        <end position="112"/>
    </location>
</feature>
<organism evidence="3 4">
    <name type="scientific">Frankia alni (strain DSM 45986 / CECT 9034 / ACN14a)</name>
    <dbReference type="NCBI Taxonomy" id="326424"/>
    <lineage>
        <taxon>Bacteria</taxon>
        <taxon>Bacillati</taxon>
        <taxon>Actinomycetota</taxon>
        <taxon>Actinomycetes</taxon>
        <taxon>Frankiales</taxon>
        <taxon>Frankiaceae</taxon>
        <taxon>Frankia</taxon>
    </lineage>
</organism>
<keyword evidence="4" id="KW-1185">Reference proteome</keyword>
<keyword evidence="2" id="KW-1133">Transmembrane helix</keyword>
<dbReference type="Proteomes" id="UP000000657">
    <property type="component" value="Chromosome"/>
</dbReference>
<dbReference type="STRING" id="326424.FRAAL0855"/>
<keyword evidence="2" id="KW-0472">Membrane</keyword>
<reference evidence="3 4" key="1">
    <citation type="journal article" date="2007" name="Genome Res.">
        <title>Genome characteristics of facultatively symbiotic Frankia sp. strains reflect host range and host plant biogeography.</title>
        <authorList>
            <person name="Normand P."/>
            <person name="Lapierre P."/>
            <person name="Tisa L.S."/>
            <person name="Gogarten J.P."/>
            <person name="Alloisio N."/>
            <person name="Bagnarol E."/>
            <person name="Bassi C.A."/>
            <person name="Berry A.M."/>
            <person name="Bickhart D.M."/>
            <person name="Choisne N."/>
            <person name="Couloux A."/>
            <person name="Cournoyer B."/>
            <person name="Cruveiller S."/>
            <person name="Daubin V."/>
            <person name="Demange N."/>
            <person name="Francino M.P."/>
            <person name="Goltsman E."/>
            <person name="Huang Y."/>
            <person name="Kopp O.R."/>
            <person name="Labarre L."/>
            <person name="Lapidus A."/>
            <person name="Lavire C."/>
            <person name="Marechal J."/>
            <person name="Martinez M."/>
            <person name="Mastronunzio J.E."/>
            <person name="Mullin B.C."/>
            <person name="Niemann J."/>
            <person name="Pujic P."/>
            <person name="Rawnsley T."/>
            <person name="Rouy Z."/>
            <person name="Schenowitz C."/>
            <person name="Sellstedt A."/>
            <person name="Tavares F."/>
            <person name="Tomkins J.P."/>
            <person name="Vallenet D."/>
            <person name="Valverde C."/>
            <person name="Wall L.G."/>
            <person name="Wang Y."/>
            <person name="Medigue C."/>
            <person name="Benson D.R."/>
        </authorList>
    </citation>
    <scope>NUCLEOTIDE SEQUENCE [LARGE SCALE GENOMIC DNA]</scope>
    <source>
        <strain evidence="4">DSM 45986 / CECT 9034 / ACN14a</strain>
    </source>
</reference>
<evidence type="ECO:0000256" key="1">
    <source>
        <dbReference type="SAM" id="MobiDB-lite"/>
    </source>
</evidence>
<feature type="transmembrane region" description="Helical" evidence="2">
    <location>
        <begin position="25"/>
        <end position="44"/>
    </location>
</feature>
<evidence type="ECO:0000256" key="2">
    <source>
        <dbReference type="SAM" id="Phobius"/>
    </source>
</evidence>
<dbReference type="HOGENOM" id="CLU_1978244_0_0_11"/>
<proteinExistence type="predicted"/>